<comment type="similarity">
    <text evidence="7">Belongs to the binding-protein-dependent transport system permease family.</text>
</comment>
<evidence type="ECO:0000256" key="7">
    <source>
        <dbReference type="RuleBase" id="RU363032"/>
    </source>
</evidence>
<evidence type="ECO:0000256" key="3">
    <source>
        <dbReference type="ARBA" id="ARBA00022475"/>
    </source>
</evidence>
<dbReference type="PROSITE" id="PS50928">
    <property type="entry name" value="ABC_TM1"/>
    <property type="match status" value="1"/>
</dbReference>
<evidence type="ECO:0000256" key="2">
    <source>
        <dbReference type="ARBA" id="ARBA00022448"/>
    </source>
</evidence>
<dbReference type="OrthoDB" id="9783218at2"/>
<dbReference type="InterPro" id="IPR035906">
    <property type="entry name" value="MetI-like_sf"/>
</dbReference>
<evidence type="ECO:0000256" key="5">
    <source>
        <dbReference type="ARBA" id="ARBA00022989"/>
    </source>
</evidence>
<reference evidence="9 10" key="1">
    <citation type="submission" date="2016-11" db="EMBL/GenBank/DDBJ databases">
        <authorList>
            <person name="Jaros S."/>
            <person name="Januszkiewicz K."/>
            <person name="Wedrychowicz H."/>
        </authorList>
    </citation>
    <scope>NUCLEOTIDE SEQUENCE [LARGE SCALE GENOMIC DNA]</scope>
    <source>
        <strain evidence="9 10">DSM 3089</strain>
    </source>
</reference>
<keyword evidence="5 7" id="KW-1133">Transmembrane helix</keyword>
<feature type="domain" description="ABC transmembrane type-1" evidence="8">
    <location>
        <begin position="113"/>
        <end position="302"/>
    </location>
</feature>
<keyword evidence="4 7" id="KW-0812">Transmembrane</keyword>
<evidence type="ECO:0000256" key="1">
    <source>
        <dbReference type="ARBA" id="ARBA00004651"/>
    </source>
</evidence>
<evidence type="ECO:0000259" key="8">
    <source>
        <dbReference type="PROSITE" id="PS50928"/>
    </source>
</evidence>
<evidence type="ECO:0000256" key="4">
    <source>
        <dbReference type="ARBA" id="ARBA00022692"/>
    </source>
</evidence>
<dbReference type="GO" id="GO:0055085">
    <property type="term" value="P:transmembrane transport"/>
    <property type="evidence" value="ECO:0007669"/>
    <property type="project" value="InterPro"/>
</dbReference>
<dbReference type="InterPro" id="IPR000515">
    <property type="entry name" value="MetI-like"/>
</dbReference>
<keyword evidence="10" id="KW-1185">Reference proteome</keyword>
<keyword evidence="3" id="KW-1003">Cell membrane</keyword>
<feature type="transmembrane region" description="Helical" evidence="7">
    <location>
        <begin position="178"/>
        <end position="195"/>
    </location>
</feature>
<dbReference type="CDD" id="cd06261">
    <property type="entry name" value="TM_PBP2"/>
    <property type="match status" value="1"/>
</dbReference>
<dbReference type="AlphaFoldDB" id="A0A1M5Y3B9"/>
<dbReference type="GO" id="GO:0005886">
    <property type="term" value="C:plasma membrane"/>
    <property type="evidence" value="ECO:0007669"/>
    <property type="project" value="UniProtKB-SubCell"/>
</dbReference>
<sequence>MLENIEVNNSDIELSKELFTDIEINDGSSENEALRKPRSTFSNIKMILKTNKLAMICLITLIVIGLASILAFLSPYDPDALNLVNKLQTPSLAHPFGTDDLGRDYFTRALYGGRVSLTVGIFSMLISVTIGTLVGTISGYIGGKLDAILMRCIDILMSIPSFLLIIIINAYVKPSMTTVIVIIGMFGWMGVSRIVRAETMKLKESEFVLAAKTLGASNIRVIFKHILPNITSSITVAATISIASAILTESSLSFLGLGVQLPKASWGSMLQNAQTYMMESPLMPVFPGLLILLTVLSFNVLGDAFRDVLDVKSLDK</sequence>
<comment type="subcellular location">
    <subcellularLocation>
        <location evidence="1 7">Cell membrane</location>
        <topology evidence="1 7">Multi-pass membrane protein</topology>
    </subcellularLocation>
</comment>
<feature type="transmembrane region" description="Helical" evidence="7">
    <location>
        <begin position="282"/>
        <end position="302"/>
    </location>
</feature>
<dbReference type="Pfam" id="PF00528">
    <property type="entry name" value="BPD_transp_1"/>
    <property type="match status" value="1"/>
</dbReference>
<feature type="transmembrane region" description="Helical" evidence="7">
    <location>
        <begin position="53"/>
        <end position="73"/>
    </location>
</feature>
<proteinExistence type="inferred from homology"/>
<evidence type="ECO:0000313" key="9">
    <source>
        <dbReference type="EMBL" id="SHI06502.1"/>
    </source>
</evidence>
<name>A0A1M5Y3B9_9CLOT</name>
<dbReference type="Proteomes" id="UP000184526">
    <property type="component" value="Unassembled WGS sequence"/>
</dbReference>
<dbReference type="Pfam" id="PF12911">
    <property type="entry name" value="OppC_N"/>
    <property type="match status" value="1"/>
</dbReference>
<dbReference type="STRING" id="1121306.SAMN02745196_02619"/>
<dbReference type="InterPro" id="IPR025966">
    <property type="entry name" value="OppC_N"/>
</dbReference>
<accession>A0A1M5Y3B9</accession>
<dbReference type="EMBL" id="FQXP01000011">
    <property type="protein sequence ID" value="SHI06502.1"/>
    <property type="molecule type" value="Genomic_DNA"/>
</dbReference>
<feature type="transmembrane region" description="Helical" evidence="7">
    <location>
        <begin position="115"/>
        <end position="141"/>
    </location>
</feature>
<gene>
    <name evidence="9" type="ORF">SAMN02745196_02619</name>
</gene>
<dbReference type="PANTHER" id="PTHR43386:SF1">
    <property type="entry name" value="D,D-DIPEPTIDE TRANSPORT SYSTEM PERMEASE PROTEIN DDPC-RELATED"/>
    <property type="match status" value="1"/>
</dbReference>
<feature type="transmembrane region" description="Helical" evidence="7">
    <location>
        <begin position="153"/>
        <end position="172"/>
    </location>
</feature>
<dbReference type="InterPro" id="IPR050366">
    <property type="entry name" value="BP-dependent_transpt_permease"/>
</dbReference>
<organism evidence="9 10">
    <name type="scientific">Clostridium collagenovorans DSM 3089</name>
    <dbReference type="NCBI Taxonomy" id="1121306"/>
    <lineage>
        <taxon>Bacteria</taxon>
        <taxon>Bacillati</taxon>
        <taxon>Bacillota</taxon>
        <taxon>Clostridia</taxon>
        <taxon>Eubacteriales</taxon>
        <taxon>Clostridiaceae</taxon>
        <taxon>Clostridium</taxon>
    </lineage>
</organism>
<feature type="transmembrane region" description="Helical" evidence="7">
    <location>
        <begin position="226"/>
        <end position="247"/>
    </location>
</feature>
<evidence type="ECO:0000313" key="10">
    <source>
        <dbReference type="Proteomes" id="UP000184526"/>
    </source>
</evidence>
<dbReference type="Gene3D" id="1.10.3720.10">
    <property type="entry name" value="MetI-like"/>
    <property type="match status" value="1"/>
</dbReference>
<dbReference type="PANTHER" id="PTHR43386">
    <property type="entry name" value="OLIGOPEPTIDE TRANSPORT SYSTEM PERMEASE PROTEIN APPC"/>
    <property type="match status" value="1"/>
</dbReference>
<protein>
    <submittedName>
        <fullName evidence="9">Peptide/nickel transport system permease protein</fullName>
    </submittedName>
</protein>
<dbReference type="SUPFAM" id="SSF161098">
    <property type="entry name" value="MetI-like"/>
    <property type="match status" value="1"/>
</dbReference>
<evidence type="ECO:0000256" key="6">
    <source>
        <dbReference type="ARBA" id="ARBA00023136"/>
    </source>
</evidence>
<keyword evidence="2 7" id="KW-0813">Transport</keyword>
<keyword evidence="6 7" id="KW-0472">Membrane</keyword>